<dbReference type="EMBL" id="LR217737">
    <property type="protein sequence ID" value="VFP88771.1"/>
    <property type="molecule type" value="Genomic_DNA"/>
</dbReference>
<sequence length="147" mass="17449">MTHVTFYLLQPINLFQDINYQEQLICFLAYTNWKKRKRMLILCQNKEEAITIDEALWNQPIYSFIPHNLTKQGPSYGAPIEITWPNQRFTGSRTLLMNLGPHLINSFSEFSEIIDFVPFEQPLKQLARDRYTQYRNLGYQLSIIQSK</sequence>
<dbReference type="OrthoDB" id="5297568at2"/>
<reference evidence="1 2" key="1">
    <citation type="submission" date="2019-02" db="EMBL/GenBank/DDBJ databases">
        <authorList>
            <person name="Manzano-Marin A."/>
            <person name="Manzano-Marin A."/>
        </authorList>
    </citation>
    <scope>NUCLEOTIDE SEQUENCE [LARGE SCALE GENOMIC DNA]</scope>
    <source>
        <strain evidence="1 2">ErCipiceae</strain>
    </source>
</reference>
<organism evidence="1 2">
    <name type="scientific">Candidatus Erwinia haradaeae</name>
    <dbReference type="NCBI Taxonomy" id="1922217"/>
    <lineage>
        <taxon>Bacteria</taxon>
        <taxon>Pseudomonadati</taxon>
        <taxon>Pseudomonadota</taxon>
        <taxon>Gammaproteobacteria</taxon>
        <taxon>Enterobacterales</taxon>
        <taxon>Erwiniaceae</taxon>
        <taxon>Erwinia</taxon>
    </lineage>
</organism>
<dbReference type="Gene3D" id="3.40.50.10110">
    <property type="entry name" value="DNA polymerase III subunit chi"/>
    <property type="match status" value="1"/>
</dbReference>
<name>A0A803FUF6_9GAMM</name>
<dbReference type="Proteomes" id="UP000294289">
    <property type="component" value="Chromosome"/>
</dbReference>
<dbReference type="Pfam" id="PF04364">
    <property type="entry name" value="DNA_pol3_chi"/>
    <property type="match status" value="1"/>
</dbReference>
<dbReference type="InterPro" id="IPR036768">
    <property type="entry name" value="PolIII_chi_sf"/>
</dbReference>
<evidence type="ECO:0000313" key="1">
    <source>
        <dbReference type="EMBL" id="VFP88771.1"/>
    </source>
</evidence>
<dbReference type="PANTHER" id="PTHR38767:SF1">
    <property type="entry name" value="DNA POLYMERASE III SUBUNIT CHI"/>
    <property type="match status" value="1"/>
</dbReference>
<protein>
    <submittedName>
        <fullName evidence="1">DNA polymerase III subunit chi</fullName>
        <ecNumber evidence="1">2.7.7.7</ecNumber>
    </submittedName>
</protein>
<accession>A0A803FUF6</accession>
<evidence type="ECO:0000313" key="2">
    <source>
        <dbReference type="Proteomes" id="UP000294289"/>
    </source>
</evidence>
<gene>
    <name evidence="1" type="primary">holC</name>
    <name evidence="1" type="ORF">ERCIPICE3303_595</name>
</gene>
<dbReference type="GO" id="GO:0003887">
    <property type="term" value="F:DNA-directed DNA polymerase activity"/>
    <property type="evidence" value="ECO:0007669"/>
    <property type="project" value="UniProtKB-EC"/>
</dbReference>
<dbReference type="PANTHER" id="PTHR38767">
    <property type="entry name" value="DNA POLYMERASE III SUBUNIT CHI"/>
    <property type="match status" value="1"/>
</dbReference>
<dbReference type="SUPFAM" id="SSF102400">
    <property type="entry name" value="DNA polymerase III chi subunit"/>
    <property type="match status" value="1"/>
</dbReference>
<dbReference type="AlphaFoldDB" id="A0A803FUF6"/>
<keyword evidence="1" id="KW-0808">Transferase</keyword>
<dbReference type="GO" id="GO:0006260">
    <property type="term" value="P:DNA replication"/>
    <property type="evidence" value="ECO:0007669"/>
    <property type="project" value="InterPro"/>
</dbReference>
<dbReference type="GO" id="GO:0003677">
    <property type="term" value="F:DNA binding"/>
    <property type="evidence" value="ECO:0007669"/>
    <property type="project" value="InterPro"/>
</dbReference>
<dbReference type="RefSeq" id="WP_157991207.1">
    <property type="nucleotide sequence ID" value="NZ_LR217737.1"/>
</dbReference>
<keyword evidence="1" id="KW-0548">Nucleotidyltransferase</keyword>
<dbReference type="InterPro" id="IPR007459">
    <property type="entry name" value="DNA_pol3_chi"/>
</dbReference>
<dbReference type="GO" id="GO:0032298">
    <property type="term" value="P:positive regulation of DNA-templated DNA replication initiation"/>
    <property type="evidence" value="ECO:0007669"/>
    <property type="project" value="TreeGrafter"/>
</dbReference>
<dbReference type="EC" id="2.7.7.7" evidence="1"/>
<proteinExistence type="predicted"/>